<organism evidence="1 2">
    <name type="scientific">Orbilia oligospora</name>
    <name type="common">Nematode-trapping fungus</name>
    <name type="synonym">Arthrobotrys oligospora</name>
    <dbReference type="NCBI Taxonomy" id="2813651"/>
    <lineage>
        <taxon>Eukaryota</taxon>
        <taxon>Fungi</taxon>
        <taxon>Dikarya</taxon>
        <taxon>Ascomycota</taxon>
        <taxon>Pezizomycotina</taxon>
        <taxon>Orbiliomycetes</taxon>
        <taxon>Orbiliales</taxon>
        <taxon>Orbiliaceae</taxon>
        <taxon>Orbilia</taxon>
    </lineage>
</organism>
<name>A0A8H2E287_ORBOL</name>
<dbReference type="EMBL" id="SOZJ01000003">
    <property type="protein sequence ID" value="TGJ69126.1"/>
    <property type="molecule type" value="Genomic_DNA"/>
</dbReference>
<protein>
    <submittedName>
        <fullName evidence="1">Uncharacterized protein</fullName>
    </submittedName>
</protein>
<sequence>MMVLNRARSLPSVSLDTKCIIELQSASSNYKVHHRITKCIIELQSSVTFDAAVDAIVDATVDPTAGVTVNDTVNDTISATADSDPTTDGPPDIFLITLGIPPYLNITGLGATGIESLDIDSKVYMICKDEAIIDIIAGLDQRYKRHDRVMGLSRNGKCIESWQSAFYLWLGKRMPTLKTFRVISPLAAKVFHQMRRMKDQFTELAIELGDFHEQHEFMRPEYFSGKAPKPVYVKDRDNVERFFKEVHKDLMRRTDRFLTMMEWVDVVRQTWRLFQTEKLLLERFLEILLRDVDKEKARLRRDRADLIPLVNFDIYGSGSTYV</sequence>
<dbReference type="Proteomes" id="UP000297595">
    <property type="component" value="Unassembled WGS sequence"/>
</dbReference>
<evidence type="ECO:0000313" key="2">
    <source>
        <dbReference type="Proteomes" id="UP000297595"/>
    </source>
</evidence>
<dbReference type="AlphaFoldDB" id="A0A8H2E287"/>
<comment type="caution">
    <text evidence="1">The sequence shown here is derived from an EMBL/GenBank/DDBJ whole genome shotgun (WGS) entry which is preliminary data.</text>
</comment>
<reference evidence="1 2" key="1">
    <citation type="submission" date="2019-03" db="EMBL/GenBank/DDBJ databases">
        <title>Nematode-trapping fungi genome.</title>
        <authorList>
            <person name="Vidal-Diez De Ulzurrun G."/>
        </authorList>
    </citation>
    <scope>NUCLEOTIDE SEQUENCE [LARGE SCALE GENOMIC DNA]</scope>
    <source>
        <strain evidence="1 2">TWF154</strain>
    </source>
</reference>
<evidence type="ECO:0000313" key="1">
    <source>
        <dbReference type="EMBL" id="TGJ69126.1"/>
    </source>
</evidence>
<accession>A0A8H2E287</accession>
<gene>
    <name evidence="1" type="ORF">EYR41_005188</name>
</gene>
<proteinExistence type="predicted"/>